<sequence>MMSKSTDDQAPARSRSKTLNSLDKVIDSLVAGNEKLSIAAVARAAGVTPGLIHNTYPAVAEKIRNLMGKSVRAQRDSKHQALMHEKEKNRALRAENDQLLEELARIASVNQRLLFEMAKLKTVAGGKVVALTPKHEGHVPVATCPDPISH</sequence>
<dbReference type="AlphaFoldDB" id="A0A1M5MNU0"/>
<protein>
    <submittedName>
        <fullName evidence="2">Uncharacterized protein</fullName>
    </submittedName>
</protein>
<keyword evidence="3" id="KW-1185">Reference proteome</keyword>
<organism evidence="2 3">
    <name type="scientific">Marinomonas polaris DSM 16579</name>
    <dbReference type="NCBI Taxonomy" id="1122206"/>
    <lineage>
        <taxon>Bacteria</taxon>
        <taxon>Pseudomonadati</taxon>
        <taxon>Pseudomonadota</taxon>
        <taxon>Gammaproteobacteria</taxon>
        <taxon>Oceanospirillales</taxon>
        <taxon>Oceanospirillaceae</taxon>
        <taxon>Marinomonas</taxon>
    </lineage>
</organism>
<keyword evidence="1" id="KW-0175">Coiled coil</keyword>
<accession>A0A1M5MNU0</accession>
<evidence type="ECO:0000313" key="3">
    <source>
        <dbReference type="Proteomes" id="UP000184517"/>
    </source>
</evidence>
<dbReference type="Proteomes" id="UP000184517">
    <property type="component" value="Unassembled WGS sequence"/>
</dbReference>
<evidence type="ECO:0000313" key="2">
    <source>
        <dbReference type="EMBL" id="SHG78915.1"/>
    </source>
</evidence>
<proteinExistence type="predicted"/>
<dbReference type="EMBL" id="FQVF01000030">
    <property type="protein sequence ID" value="SHG78915.1"/>
    <property type="molecule type" value="Genomic_DNA"/>
</dbReference>
<reference evidence="3" key="1">
    <citation type="submission" date="2016-11" db="EMBL/GenBank/DDBJ databases">
        <authorList>
            <person name="Varghese N."/>
            <person name="Submissions S."/>
        </authorList>
    </citation>
    <scope>NUCLEOTIDE SEQUENCE [LARGE SCALE GENOMIC DNA]</scope>
    <source>
        <strain evidence="3">DSM 16579</strain>
    </source>
</reference>
<feature type="coiled-coil region" evidence="1">
    <location>
        <begin position="82"/>
        <end position="109"/>
    </location>
</feature>
<name>A0A1M5MNU0_9GAMM</name>
<evidence type="ECO:0000256" key="1">
    <source>
        <dbReference type="SAM" id="Coils"/>
    </source>
</evidence>
<dbReference type="STRING" id="1122206.SAMN02745753_04501"/>
<gene>
    <name evidence="2" type="ORF">SAMN02745753_04501</name>
</gene>